<dbReference type="OrthoDB" id="622132at2"/>
<comment type="caution">
    <text evidence="1">The sequence shown here is derived from an EMBL/GenBank/DDBJ whole genome shotgun (WGS) entry which is preliminary data.</text>
</comment>
<dbReference type="EMBL" id="WFKQ01000151">
    <property type="protein sequence ID" value="MUG33558.1"/>
    <property type="molecule type" value="Genomic_DNA"/>
</dbReference>
<sequence length="85" mass="9594">GFGVSYEALTGDLSETNFASGRMGLLEMQRSIDHSRWHMLIPQFCAGVAQWWSELAPLAGIDVTGVTWQWTPPRREVVDPSREYP</sequence>
<gene>
    <name evidence="1" type="ORF">GB996_12325</name>
</gene>
<feature type="non-terminal residue" evidence="1">
    <location>
        <position position="85"/>
    </location>
</feature>
<feature type="non-terminal residue" evidence="1">
    <location>
        <position position="1"/>
    </location>
</feature>
<name>A0A844M4D9_9GAMM</name>
<keyword evidence="2" id="KW-1185">Reference proteome</keyword>
<evidence type="ECO:0000313" key="1">
    <source>
        <dbReference type="EMBL" id="MUG33558.1"/>
    </source>
</evidence>
<accession>A0A844M4D9</accession>
<protein>
    <submittedName>
        <fullName evidence="1">Phage portal protein</fullName>
    </submittedName>
</protein>
<dbReference type="AlphaFoldDB" id="A0A844M4D9"/>
<reference evidence="1 2" key="1">
    <citation type="journal article" date="2019" name="PLoS ONE">
        <title>Pup mortality in New Zealand sea lions (Phocarctos hookeri) at Enderby Island, Auckland Islands, 2013-18.</title>
        <authorList>
            <person name="Michael S.A."/>
            <person name="Hayman D.T.S."/>
            <person name="Gray R."/>
            <person name="Zhang J."/>
            <person name="Rogers L."/>
            <person name="Roe W.D."/>
        </authorList>
    </citation>
    <scope>NUCLEOTIDE SEQUENCE [LARGE SCALE GENOMIC DNA]</scope>
    <source>
        <strain evidence="1 2">SM868</strain>
    </source>
</reference>
<evidence type="ECO:0000313" key="2">
    <source>
        <dbReference type="Proteomes" id="UP000442109"/>
    </source>
</evidence>
<dbReference type="Proteomes" id="UP000442109">
    <property type="component" value="Unassembled WGS sequence"/>
</dbReference>
<organism evidence="1 2">
    <name type="scientific">Psychrobacter sanguinis</name>
    <dbReference type="NCBI Taxonomy" id="861445"/>
    <lineage>
        <taxon>Bacteria</taxon>
        <taxon>Pseudomonadati</taxon>
        <taxon>Pseudomonadota</taxon>
        <taxon>Gammaproteobacteria</taxon>
        <taxon>Moraxellales</taxon>
        <taxon>Moraxellaceae</taxon>
        <taxon>Psychrobacter</taxon>
    </lineage>
</organism>
<proteinExistence type="predicted"/>